<evidence type="ECO:0000313" key="3">
    <source>
        <dbReference type="Proteomes" id="UP000324222"/>
    </source>
</evidence>
<proteinExistence type="predicted"/>
<gene>
    <name evidence="2" type="ORF">E2C01_067641</name>
</gene>
<name>A0A5B7HVL2_PORTR</name>
<dbReference type="EMBL" id="VSRR010036559">
    <property type="protein sequence ID" value="MPC73317.1"/>
    <property type="molecule type" value="Genomic_DNA"/>
</dbReference>
<reference evidence="2 3" key="1">
    <citation type="submission" date="2019-05" db="EMBL/GenBank/DDBJ databases">
        <title>Another draft genome of Portunus trituberculatus and its Hox gene families provides insights of decapod evolution.</title>
        <authorList>
            <person name="Jeong J.-H."/>
            <person name="Song I."/>
            <person name="Kim S."/>
            <person name="Choi T."/>
            <person name="Kim D."/>
            <person name="Ryu S."/>
            <person name="Kim W."/>
        </authorList>
    </citation>
    <scope>NUCLEOTIDE SEQUENCE [LARGE SCALE GENOMIC DNA]</scope>
    <source>
        <tissue evidence="2">Muscle</tissue>
    </source>
</reference>
<evidence type="ECO:0000256" key="1">
    <source>
        <dbReference type="SAM" id="SignalP"/>
    </source>
</evidence>
<dbReference type="AlphaFoldDB" id="A0A5B7HVL2"/>
<dbReference type="Proteomes" id="UP000324222">
    <property type="component" value="Unassembled WGS sequence"/>
</dbReference>
<comment type="caution">
    <text evidence="2">The sequence shown here is derived from an EMBL/GenBank/DDBJ whole genome shotgun (WGS) entry which is preliminary data.</text>
</comment>
<keyword evidence="3" id="KW-1185">Reference proteome</keyword>
<evidence type="ECO:0000313" key="2">
    <source>
        <dbReference type="EMBL" id="MPC73317.1"/>
    </source>
</evidence>
<feature type="signal peptide" evidence="1">
    <location>
        <begin position="1"/>
        <end position="20"/>
    </location>
</feature>
<protein>
    <submittedName>
        <fullName evidence="2">Uncharacterized protein</fullName>
    </submittedName>
</protein>
<keyword evidence="1" id="KW-0732">Signal</keyword>
<sequence>MRDGALSLAYLSLSLSLSLSHSLYLSNSLYLSHSLSHFLSLPYRPYQELLTRPDELKAPPAGKSQESSF</sequence>
<accession>A0A5B7HVL2</accession>
<feature type="chain" id="PRO_5023056191" evidence="1">
    <location>
        <begin position="21"/>
        <end position="69"/>
    </location>
</feature>
<organism evidence="2 3">
    <name type="scientific">Portunus trituberculatus</name>
    <name type="common">Swimming crab</name>
    <name type="synonym">Neptunus trituberculatus</name>
    <dbReference type="NCBI Taxonomy" id="210409"/>
    <lineage>
        <taxon>Eukaryota</taxon>
        <taxon>Metazoa</taxon>
        <taxon>Ecdysozoa</taxon>
        <taxon>Arthropoda</taxon>
        <taxon>Crustacea</taxon>
        <taxon>Multicrustacea</taxon>
        <taxon>Malacostraca</taxon>
        <taxon>Eumalacostraca</taxon>
        <taxon>Eucarida</taxon>
        <taxon>Decapoda</taxon>
        <taxon>Pleocyemata</taxon>
        <taxon>Brachyura</taxon>
        <taxon>Eubrachyura</taxon>
        <taxon>Portunoidea</taxon>
        <taxon>Portunidae</taxon>
        <taxon>Portuninae</taxon>
        <taxon>Portunus</taxon>
    </lineage>
</organism>